<proteinExistence type="predicted"/>
<evidence type="ECO:0000313" key="1">
    <source>
        <dbReference type="Proteomes" id="UP000095286"/>
    </source>
</evidence>
<evidence type="ECO:0000313" key="2">
    <source>
        <dbReference type="WBParaSite" id="RSKR_0000018200.1"/>
    </source>
</evidence>
<sequence>MNHIRFLSTIRSKNSATRNYMKQQLQDEFAKKAREHNYRARSAFKLQEMDEKFKLFRAGDVVVDVGAAPGSWTQYLVERVHDRQRRGFVLGVDLKLIQPVVGATFLGQCDITKKETHDKIVECIGDRLVDAVISDMAPNPSGDKQTDQIRLVELCRMVVQLISTPNVIHLKEDGKFLCKVWEGNSRKELTEELKTKFEIVKTIKPKACKDDSAELYILAKNPIKH</sequence>
<accession>A0AC35TG03</accession>
<protein>
    <submittedName>
        <fullName evidence="2">FtsJ domain-containing protein</fullName>
    </submittedName>
</protein>
<reference evidence="2" key="1">
    <citation type="submission" date="2016-11" db="UniProtKB">
        <authorList>
            <consortium name="WormBaseParasite"/>
        </authorList>
    </citation>
    <scope>IDENTIFICATION</scope>
    <source>
        <strain evidence="2">KR3021</strain>
    </source>
</reference>
<name>A0AC35TG03_9BILA</name>
<dbReference type="WBParaSite" id="RSKR_0000018200.1">
    <property type="protein sequence ID" value="RSKR_0000018200.1"/>
    <property type="gene ID" value="RSKR_0000018200"/>
</dbReference>
<organism evidence="1 2">
    <name type="scientific">Rhabditophanes sp. KR3021</name>
    <dbReference type="NCBI Taxonomy" id="114890"/>
    <lineage>
        <taxon>Eukaryota</taxon>
        <taxon>Metazoa</taxon>
        <taxon>Ecdysozoa</taxon>
        <taxon>Nematoda</taxon>
        <taxon>Chromadorea</taxon>
        <taxon>Rhabditida</taxon>
        <taxon>Tylenchina</taxon>
        <taxon>Panagrolaimomorpha</taxon>
        <taxon>Strongyloidoidea</taxon>
        <taxon>Alloionematidae</taxon>
        <taxon>Rhabditophanes</taxon>
    </lineage>
</organism>
<dbReference type="Proteomes" id="UP000095286">
    <property type="component" value="Unplaced"/>
</dbReference>